<keyword evidence="4" id="KW-1185">Reference proteome</keyword>
<evidence type="ECO:0000256" key="1">
    <source>
        <dbReference type="ARBA" id="ARBA00008061"/>
    </source>
</evidence>
<dbReference type="SUPFAM" id="SSF51445">
    <property type="entry name" value="(Trans)glycosidases"/>
    <property type="match status" value="1"/>
</dbReference>
<dbReference type="Pfam" id="PF00128">
    <property type="entry name" value="Alpha-amylase"/>
    <property type="match status" value="1"/>
</dbReference>
<dbReference type="Pfam" id="PF02922">
    <property type="entry name" value="CBM_48"/>
    <property type="match status" value="1"/>
</dbReference>
<dbReference type="EC" id="3.2.1.41" evidence="3"/>
<keyword evidence="3" id="KW-0378">Hydrolase</keyword>
<dbReference type="InterPro" id="IPR004193">
    <property type="entry name" value="Glyco_hydro_13_N"/>
</dbReference>
<dbReference type="SMART" id="SM00642">
    <property type="entry name" value="Aamy"/>
    <property type="match status" value="1"/>
</dbReference>
<comment type="similarity">
    <text evidence="1">Belongs to the glycosyl hydrolase 13 family.</text>
</comment>
<dbReference type="Gene3D" id="3.20.20.80">
    <property type="entry name" value="Glycosidases"/>
    <property type="match status" value="1"/>
</dbReference>
<reference evidence="3 4" key="1">
    <citation type="submission" date="2022-03" db="EMBL/GenBank/DDBJ databases">
        <title>Novel taxa within the pig intestine.</title>
        <authorList>
            <person name="Wylensek D."/>
            <person name="Bishof K."/>
            <person name="Afrizal A."/>
            <person name="Clavel T."/>
        </authorList>
    </citation>
    <scope>NUCLEOTIDE SEQUENCE [LARGE SCALE GENOMIC DNA]</scope>
    <source>
        <strain evidence="3 4">CLA-KB-P133</strain>
    </source>
</reference>
<evidence type="ECO:0000259" key="2">
    <source>
        <dbReference type="SMART" id="SM00642"/>
    </source>
</evidence>
<dbReference type="GO" id="GO:0005975">
    <property type="term" value="P:carbohydrate metabolic process"/>
    <property type="evidence" value="ECO:0007669"/>
    <property type="project" value="InterPro"/>
</dbReference>
<accession>A0AB35U3Q7</accession>
<name>A0AB35U3Q7_9FIRM</name>
<keyword evidence="3" id="KW-0326">Glycosidase</keyword>
<proteinExistence type="inferred from homology"/>
<dbReference type="SUPFAM" id="SSF81296">
    <property type="entry name" value="E set domains"/>
    <property type="match status" value="1"/>
</dbReference>
<dbReference type="RefSeq" id="WP_370596076.1">
    <property type="nucleotide sequence ID" value="NZ_JALBUR010000014.1"/>
</dbReference>
<dbReference type="InterPro" id="IPR013783">
    <property type="entry name" value="Ig-like_fold"/>
</dbReference>
<dbReference type="CDD" id="cd02860">
    <property type="entry name" value="E_set_Pullulanase"/>
    <property type="match status" value="1"/>
</dbReference>
<organism evidence="3 4">
    <name type="scientific">Grylomicrobium aquisgranensis</name>
    <dbReference type="NCBI Taxonomy" id="2926318"/>
    <lineage>
        <taxon>Bacteria</taxon>
        <taxon>Bacillati</taxon>
        <taxon>Bacillota</taxon>
        <taxon>Erysipelotrichia</taxon>
        <taxon>Erysipelotrichales</taxon>
        <taxon>Erysipelotrichaceae</taxon>
        <taxon>Grylomicrobium</taxon>
    </lineage>
</organism>
<dbReference type="InterPro" id="IPR014756">
    <property type="entry name" value="Ig_E-set"/>
</dbReference>
<protein>
    <submittedName>
        <fullName evidence="3">Type I pullulanase</fullName>
        <ecNumber evidence="3">3.2.1.41</ecNumber>
    </submittedName>
</protein>
<dbReference type="Gene3D" id="2.60.40.10">
    <property type="entry name" value="Immunoglobulins"/>
    <property type="match status" value="1"/>
</dbReference>
<dbReference type="InterPro" id="IPR040697">
    <property type="entry name" value="PulA_N1"/>
</dbReference>
<dbReference type="Gene3D" id="2.60.40.2320">
    <property type="match status" value="1"/>
</dbReference>
<dbReference type="InterPro" id="IPR017853">
    <property type="entry name" value="GH"/>
</dbReference>
<dbReference type="NCBIfam" id="TIGR02104">
    <property type="entry name" value="pulA_typeI"/>
    <property type="match status" value="1"/>
</dbReference>
<dbReference type="InterPro" id="IPR011840">
    <property type="entry name" value="PulA_typeI"/>
</dbReference>
<evidence type="ECO:0000313" key="3">
    <source>
        <dbReference type="EMBL" id="MDX8419766.1"/>
    </source>
</evidence>
<gene>
    <name evidence="3" type="primary">pulA</name>
    <name evidence="3" type="ORF">MOZ60_06620</name>
</gene>
<dbReference type="InterPro" id="IPR006047">
    <property type="entry name" value="GH13_cat_dom"/>
</dbReference>
<dbReference type="AlphaFoldDB" id="A0AB35U3Q7"/>
<evidence type="ECO:0000313" key="4">
    <source>
        <dbReference type="Proteomes" id="UP001286174"/>
    </source>
</evidence>
<feature type="domain" description="Glycosyl hydrolase family 13 catalytic" evidence="2">
    <location>
        <begin position="235"/>
        <end position="613"/>
    </location>
</feature>
<sequence>MPAMHAYADDFGVITIWMKSSFYGGRSDYFYLTSQQGLYMDLIIKSVEDHPDAVKYLLTTPADLPFGIDYRLHESHGLSVPVEMRLICQKPFFTKEFMYDGDDLGPIYHPLYTLFSVWAPTAVSVILKLDNRGSRTAHPMTRTDHGVWRARVNGDLRHATYTYLVNRNGQVRETLDPYALSSTANGHASAVIDPNLVPHTHIPCSTKINSAVDAIIYECSVRDMTSSAHSGTSTHGTFDALREENTSWKGHPTGMSYLASLGVTHVQLMPVLDFVTVDEEHPSRNYNWGYDPAQYLTVEGSYSSDPDDPYARMKELRMLVDTFHRHDMRVTLDVVFNHMYDVDSSPFQCLTPYYWFRYNDSGYLSNGSYCGNDLSSTQPMVRKYFVDVCTKLMDLYDVDGFRFDLMGVLDVDTMNAIHDAVKARKPDALLYGEGWDMPTMLAPEDKACIVNQNRMPDIGHFNDYFRDTVKGRTSDDQKYAQGYITGDLGMAFGMCSAVTGNVIGDPYFYRFDSPCKTINGTETHDNATSWDKMRACCSSENHDTRLLRQKMLLAATLFSIGVPFLHAGQEFCGTKNNVSNSYNAGDGINQMDWDRAIQNQEIVAYTRRAIALRREYKAFHYATQKEVCDNVHVSVMDGNVVVCDIHCPDPEHACTDVRILYNPSYDNREYGSADEWQVIFDHDGNPQAQKSSVIYVPGLSVIVAVKNNPDQ</sequence>
<comment type="caution">
    <text evidence="3">The sequence shown here is derived from an EMBL/GenBank/DDBJ whole genome shotgun (WGS) entry which is preliminary data.</text>
</comment>
<dbReference type="Pfam" id="PF17999">
    <property type="entry name" value="PulA_N1"/>
    <property type="match status" value="1"/>
</dbReference>
<dbReference type="EMBL" id="JALBUR010000014">
    <property type="protein sequence ID" value="MDX8419766.1"/>
    <property type="molecule type" value="Genomic_DNA"/>
</dbReference>
<dbReference type="CDD" id="cd11341">
    <property type="entry name" value="AmyAc_Pullulanase_LD-like"/>
    <property type="match status" value="1"/>
</dbReference>
<dbReference type="PANTHER" id="PTHR43002">
    <property type="entry name" value="GLYCOGEN DEBRANCHING ENZYME"/>
    <property type="match status" value="1"/>
</dbReference>
<dbReference type="Proteomes" id="UP001286174">
    <property type="component" value="Unassembled WGS sequence"/>
</dbReference>
<dbReference type="GO" id="GO:0051060">
    <property type="term" value="F:pullulanase activity"/>
    <property type="evidence" value="ECO:0007669"/>
    <property type="project" value="UniProtKB-EC"/>
</dbReference>